<organism evidence="9 10">
    <name type="scientific">Alkalicella caledoniensis</name>
    <dbReference type="NCBI Taxonomy" id="2731377"/>
    <lineage>
        <taxon>Bacteria</taxon>
        <taxon>Bacillati</taxon>
        <taxon>Bacillota</taxon>
        <taxon>Clostridia</taxon>
        <taxon>Eubacteriales</taxon>
        <taxon>Proteinivoracaceae</taxon>
        <taxon>Alkalicella</taxon>
    </lineage>
</organism>
<dbReference type="RefSeq" id="WP_213166860.1">
    <property type="nucleotide sequence ID" value="NZ_CP058559.1"/>
</dbReference>
<dbReference type="KEGG" id="acae:HYG86_17640"/>
<dbReference type="GO" id="GO:0160148">
    <property type="term" value="F:tRNA pseudouridine(55) synthase activity"/>
    <property type="evidence" value="ECO:0007669"/>
    <property type="project" value="UniProtKB-EC"/>
</dbReference>
<dbReference type="InterPro" id="IPR002501">
    <property type="entry name" value="PsdUridine_synth_N"/>
</dbReference>
<dbReference type="GO" id="GO:0003723">
    <property type="term" value="F:RNA binding"/>
    <property type="evidence" value="ECO:0007669"/>
    <property type="project" value="InterPro"/>
</dbReference>
<dbReference type="GO" id="GO:1990481">
    <property type="term" value="P:mRNA pseudouridine synthesis"/>
    <property type="evidence" value="ECO:0007669"/>
    <property type="project" value="TreeGrafter"/>
</dbReference>
<evidence type="ECO:0000313" key="9">
    <source>
        <dbReference type="EMBL" id="QNO16468.1"/>
    </source>
</evidence>
<reference evidence="9 10" key="1">
    <citation type="submission" date="2020-07" db="EMBL/GenBank/DDBJ databases">
        <title>Alkalicella. sp. LB2 genome.</title>
        <authorList>
            <person name="Postec A."/>
            <person name="Quemeneur M."/>
        </authorList>
    </citation>
    <scope>NUCLEOTIDE SEQUENCE [LARGE SCALE GENOMIC DNA]</scope>
    <source>
        <strain evidence="9 10">LB2</strain>
    </source>
</reference>
<dbReference type="EMBL" id="CP058559">
    <property type="protein sequence ID" value="QNO16468.1"/>
    <property type="molecule type" value="Genomic_DNA"/>
</dbReference>
<dbReference type="Pfam" id="PF09157">
    <property type="entry name" value="TruB-C_2"/>
    <property type="match status" value="1"/>
</dbReference>
<comment type="function">
    <text evidence="5">Responsible for synthesis of pseudouridine from uracil-55 in the psi GC loop of transfer RNAs.</text>
</comment>
<dbReference type="EC" id="5.4.99.25" evidence="5"/>
<dbReference type="NCBIfam" id="TIGR00431">
    <property type="entry name" value="TruB"/>
    <property type="match status" value="1"/>
</dbReference>
<proteinExistence type="inferred from homology"/>
<dbReference type="HAMAP" id="MF_01080">
    <property type="entry name" value="TruB_bact"/>
    <property type="match status" value="1"/>
</dbReference>
<evidence type="ECO:0000259" key="8">
    <source>
        <dbReference type="Pfam" id="PF16198"/>
    </source>
</evidence>
<evidence type="ECO:0000259" key="7">
    <source>
        <dbReference type="Pfam" id="PF09157"/>
    </source>
</evidence>
<dbReference type="Gene3D" id="3.30.2350.10">
    <property type="entry name" value="Pseudouridine synthase"/>
    <property type="match status" value="1"/>
</dbReference>
<dbReference type="SUPFAM" id="SSF55120">
    <property type="entry name" value="Pseudouridine synthase"/>
    <property type="match status" value="1"/>
</dbReference>
<dbReference type="PANTHER" id="PTHR13767">
    <property type="entry name" value="TRNA-PSEUDOURIDINE SYNTHASE"/>
    <property type="match status" value="1"/>
</dbReference>
<evidence type="ECO:0000313" key="10">
    <source>
        <dbReference type="Proteomes" id="UP000516160"/>
    </source>
</evidence>
<dbReference type="GO" id="GO:0031119">
    <property type="term" value="P:tRNA pseudouridine synthesis"/>
    <property type="evidence" value="ECO:0007669"/>
    <property type="project" value="UniProtKB-UniRule"/>
</dbReference>
<name>A0A7G9WCQ6_ALKCA</name>
<evidence type="ECO:0000256" key="2">
    <source>
        <dbReference type="ARBA" id="ARBA00005642"/>
    </source>
</evidence>
<dbReference type="Pfam" id="PF01509">
    <property type="entry name" value="TruB_N"/>
    <property type="match status" value="1"/>
</dbReference>
<comment type="similarity">
    <text evidence="2 5">Belongs to the pseudouridine synthase TruB family. Type 1 subfamily.</text>
</comment>
<evidence type="ECO:0000256" key="4">
    <source>
        <dbReference type="ARBA" id="ARBA00023235"/>
    </source>
</evidence>
<evidence type="ECO:0000256" key="5">
    <source>
        <dbReference type="HAMAP-Rule" id="MF_01080"/>
    </source>
</evidence>
<dbReference type="CDD" id="cd02573">
    <property type="entry name" value="PseudoU_synth_EcTruB"/>
    <property type="match status" value="1"/>
</dbReference>
<keyword evidence="3 5" id="KW-0819">tRNA processing</keyword>
<dbReference type="Proteomes" id="UP000516160">
    <property type="component" value="Chromosome"/>
</dbReference>
<feature type="domain" description="Pseudouridine synthase II N-terminal" evidence="6">
    <location>
        <begin position="24"/>
        <end position="175"/>
    </location>
</feature>
<gene>
    <name evidence="5 9" type="primary">truB</name>
    <name evidence="9" type="ORF">HYG86_17640</name>
</gene>
<feature type="active site" description="Nucleophile" evidence="5">
    <location>
        <position position="39"/>
    </location>
</feature>
<dbReference type="InterPro" id="IPR015240">
    <property type="entry name" value="tRNA_sdUridine_synth_fam1_C"/>
</dbReference>
<comment type="catalytic activity">
    <reaction evidence="1 5">
        <text>uridine(55) in tRNA = pseudouridine(55) in tRNA</text>
        <dbReference type="Rhea" id="RHEA:42532"/>
        <dbReference type="Rhea" id="RHEA-COMP:10101"/>
        <dbReference type="Rhea" id="RHEA-COMP:10102"/>
        <dbReference type="ChEBI" id="CHEBI:65314"/>
        <dbReference type="ChEBI" id="CHEBI:65315"/>
        <dbReference type="EC" id="5.4.99.25"/>
    </reaction>
</comment>
<dbReference type="PANTHER" id="PTHR13767:SF2">
    <property type="entry name" value="PSEUDOURIDYLATE SYNTHASE TRUB1"/>
    <property type="match status" value="1"/>
</dbReference>
<evidence type="ECO:0000259" key="6">
    <source>
        <dbReference type="Pfam" id="PF01509"/>
    </source>
</evidence>
<protein>
    <recommendedName>
        <fullName evidence="5">tRNA pseudouridine synthase B</fullName>
        <ecNumber evidence="5">5.4.99.25</ecNumber>
    </recommendedName>
    <alternativeName>
        <fullName evidence="5">tRNA pseudouridine(55) synthase</fullName>
        <shortName evidence="5">Psi55 synthase</shortName>
    </alternativeName>
    <alternativeName>
        <fullName evidence="5">tRNA pseudouridylate synthase</fullName>
    </alternativeName>
    <alternativeName>
        <fullName evidence="5">tRNA-uridine isomerase</fullName>
    </alternativeName>
</protein>
<dbReference type="InterPro" id="IPR032819">
    <property type="entry name" value="TruB_C"/>
</dbReference>
<dbReference type="InterPro" id="IPR020103">
    <property type="entry name" value="PsdUridine_synth_cat_dom_sf"/>
</dbReference>
<feature type="domain" description="tRNA pseudouridylate synthase B C-terminal" evidence="8">
    <location>
        <begin position="176"/>
        <end position="219"/>
    </location>
</feature>
<sequence length="290" mass="32682">MKDGILNILKPANMTSHQVVAHVRRKLKIKKVGHTGTLDPNAMGILPICIGRATRVSEYVMDLNKKYRAEITFGISSDTGDLYGDIEVLANDFTLNSTTLNTSINKFKGKITQIPPMASAIKVAGKKLYEYHRQGKDVEIPKREVNIYDISLVNGFPIGSKTCYIDVHCSKGTYIRTLCQDIGKDLKLGALMSYLIRTEVGPFNLDNSIFLDDLTEENYTDFLYPADFVLYKLTKVILTDKEVFQIKNGVSVLHPINNDDDIYRVYDKEDNFVAICTNNKGKLKPQKVFI</sequence>
<dbReference type="AlphaFoldDB" id="A0A7G9WCQ6"/>
<keyword evidence="4 5" id="KW-0413">Isomerase</keyword>
<dbReference type="Pfam" id="PF16198">
    <property type="entry name" value="TruB_C_2"/>
    <property type="match status" value="1"/>
</dbReference>
<dbReference type="InterPro" id="IPR014780">
    <property type="entry name" value="tRNA_psdUridine_synth_TruB"/>
</dbReference>
<feature type="domain" description="tRNA pseudouridine synthase II TruB subfamily 1 C-terminal" evidence="7">
    <location>
        <begin position="235"/>
        <end position="288"/>
    </location>
</feature>
<evidence type="ECO:0000256" key="3">
    <source>
        <dbReference type="ARBA" id="ARBA00022694"/>
    </source>
</evidence>
<accession>A0A7G9WCQ6</accession>
<evidence type="ECO:0000256" key="1">
    <source>
        <dbReference type="ARBA" id="ARBA00000385"/>
    </source>
</evidence>
<keyword evidence="10" id="KW-1185">Reference proteome</keyword>